<sequence>MISLNQFTLILVLLLSFLSSLRPLQATLFMLNHVHTINNLPGDFTLHSRTLHTNEEQLIHFQLQFFKRTPFFCSAQWEGRFKHFDAF</sequence>
<keyword evidence="1" id="KW-0732">Signal</keyword>
<gene>
    <name evidence="2" type="ORF">ACJRO7_031639</name>
</gene>
<evidence type="ECO:0000313" key="3">
    <source>
        <dbReference type="Proteomes" id="UP001634007"/>
    </source>
</evidence>
<proteinExistence type="predicted"/>
<dbReference type="EMBL" id="JBJKBG010000008">
    <property type="protein sequence ID" value="KAL3726771.1"/>
    <property type="molecule type" value="Genomic_DNA"/>
</dbReference>
<dbReference type="AlphaFoldDB" id="A0ABD3JLR5"/>
<evidence type="ECO:0008006" key="4">
    <source>
        <dbReference type="Google" id="ProtNLM"/>
    </source>
</evidence>
<feature type="signal peptide" evidence="1">
    <location>
        <begin position="1"/>
        <end position="26"/>
    </location>
</feature>
<evidence type="ECO:0000313" key="2">
    <source>
        <dbReference type="EMBL" id="KAL3726771.1"/>
    </source>
</evidence>
<reference evidence="2 3" key="1">
    <citation type="submission" date="2024-11" db="EMBL/GenBank/DDBJ databases">
        <title>Chromosome-level genome assembly of Eucalyptus globulus Labill. provides insights into its genome evolution.</title>
        <authorList>
            <person name="Li X."/>
        </authorList>
    </citation>
    <scope>NUCLEOTIDE SEQUENCE [LARGE SCALE GENOMIC DNA]</scope>
    <source>
        <strain evidence="2">CL2024</strain>
        <tissue evidence="2">Fresh tender leaves</tissue>
    </source>
</reference>
<evidence type="ECO:0000256" key="1">
    <source>
        <dbReference type="SAM" id="SignalP"/>
    </source>
</evidence>
<protein>
    <recommendedName>
        <fullName evidence="4">S-protein homolog</fullName>
    </recommendedName>
</protein>
<accession>A0ABD3JLR5</accession>
<organism evidence="2 3">
    <name type="scientific">Eucalyptus globulus</name>
    <name type="common">Tasmanian blue gum</name>
    <dbReference type="NCBI Taxonomy" id="34317"/>
    <lineage>
        <taxon>Eukaryota</taxon>
        <taxon>Viridiplantae</taxon>
        <taxon>Streptophyta</taxon>
        <taxon>Embryophyta</taxon>
        <taxon>Tracheophyta</taxon>
        <taxon>Spermatophyta</taxon>
        <taxon>Magnoliopsida</taxon>
        <taxon>eudicotyledons</taxon>
        <taxon>Gunneridae</taxon>
        <taxon>Pentapetalae</taxon>
        <taxon>rosids</taxon>
        <taxon>malvids</taxon>
        <taxon>Myrtales</taxon>
        <taxon>Myrtaceae</taxon>
        <taxon>Myrtoideae</taxon>
        <taxon>Eucalypteae</taxon>
        <taxon>Eucalyptus</taxon>
    </lineage>
</organism>
<name>A0ABD3JLR5_EUCGL</name>
<feature type="chain" id="PRO_5044884168" description="S-protein homolog" evidence="1">
    <location>
        <begin position="27"/>
        <end position="87"/>
    </location>
</feature>
<keyword evidence="3" id="KW-1185">Reference proteome</keyword>
<comment type="caution">
    <text evidence="2">The sequence shown here is derived from an EMBL/GenBank/DDBJ whole genome shotgun (WGS) entry which is preliminary data.</text>
</comment>
<dbReference type="Proteomes" id="UP001634007">
    <property type="component" value="Unassembled WGS sequence"/>
</dbReference>